<name>A0AAD8M0L7_9APIA</name>
<keyword evidence="1" id="KW-0175">Coiled coil</keyword>
<dbReference type="InterPro" id="IPR001757">
    <property type="entry name" value="P_typ_ATPase"/>
</dbReference>
<evidence type="ECO:0000313" key="3">
    <source>
        <dbReference type="Proteomes" id="UP001237642"/>
    </source>
</evidence>
<dbReference type="Proteomes" id="UP001237642">
    <property type="component" value="Unassembled WGS sequence"/>
</dbReference>
<dbReference type="GO" id="GO:0016887">
    <property type="term" value="F:ATP hydrolysis activity"/>
    <property type="evidence" value="ECO:0007669"/>
    <property type="project" value="InterPro"/>
</dbReference>
<protein>
    <recommendedName>
        <fullName evidence="4">P-type ATPase C-terminal domain-containing protein</fullName>
    </recommendedName>
</protein>
<evidence type="ECO:0000256" key="1">
    <source>
        <dbReference type="SAM" id="Coils"/>
    </source>
</evidence>
<organism evidence="2 3">
    <name type="scientific">Heracleum sosnowskyi</name>
    <dbReference type="NCBI Taxonomy" id="360622"/>
    <lineage>
        <taxon>Eukaryota</taxon>
        <taxon>Viridiplantae</taxon>
        <taxon>Streptophyta</taxon>
        <taxon>Embryophyta</taxon>
        <taxon>Tracheophyta</taxon>
        <taxon>Spermatophyta</taxon>
        <taxon>Magnoliopsida</taxon>
        <taxon>eudicotyledons</taxon>
        <taxon>Gunneridae</taxon>
        <taxon>Pentapetalae</taxon>
        <taxon>asterids</taxon>
        <taxon>campanulids</taxon>
        <taxon>Apiales</taxon>
        <taxon>Apiaceae</taxon>
        <taxon>Apioideae</taxon>
        <taxon>apioid superclade</taxon>
        <taxon>Tordylieae</taxon>
        <taxon>Tordyliinae</taxon>
        <taxon>Heracleum</taxon>
    </lineage>
</organism>
<dbReference type="EMBL" id="JAUIZM010000011">
    <property type="protein sequence ID" value="KAK1356251.1"/>
    <property type="molecule type" value="Genomic_DNA"/>
</dbReference>
<gene>
    <name evidence="2" type="ORF">POM88_049507</name>
</gene>
<dbReference type="GO" id="GO:0140326">
    <property type="term" value="F:ATPase-coupled intramembrane lipid transporter activity"/>
    <property type="evidence" value="ECO:0007669"/>
    <property type="project" value="TreeGrafter"/>
</dbReference>
<accession>A0AAD8M0L7</accession>
<dbReference type="InterPro" id="IPR023214">
    <property type="entry name" value="HAD_sf"/>
</dbReference>
<dbReference type="PANTHER" id="PTHR24092:SF175">
    <property type="entry name" value="PHOSPHOLIPID-TRANSPORTING ATPASE"/>
    <property type="match status" value="1"/>
</dbReference>
<comment type="caution">
    <text evidence="2">The sequence shown here is derived from an EMBL/GenBank/DDBJ whole genome shotgun (WGS) entry which is preliminary data.</text>
</comment>
<evidence type="ECO:0008006" key="4">
    <source>
        <dbReference type="Google" id="ProtNLM"/>
    </source>
</evidence>
<dbReference type="GO" id="GO:0045332">
    <property type="term" value="P:phospholipid translocation"/>
    <property type="evidence" value="ECO:0007669"/>
    <property type="project" value="TreeGrafter"/>
</dbReference>
<dbReference type="PANTHER" id="PTHR24092">
    <property type="entry name" value="PROBABLE PHOSPHOLIPID-TRANSPORTING ATPASE"/>
    <property type="match status" value="1"/>
</dbReference>
<proteinExistence type="predicted"/>
<sequence>MLAMASKKSVLQQISEGKDLIAFLGKNEAFALIIDAKSLAYALEDDLKKMFLDLEVACSSVICCRSSPKQKALVTRLVKEETGKTTLEIGDGANDVGMLQEADIGVGISGVEGMQVVMSSDIAIAQFKFLERLLLDLNHKLENLQRINDVHKNRILKTERAKSRSSSHFSYIGATRGYSIVAPQSLGDGCIHVHGVLYLKFIANSCRIQLQYFKERIPWTRMQSWTRVFSRLLAMLLKRKIGILWNLWWDGIALKKIRISHFWHAIRFPGIVVDWSC</sequence>
<dbReference type="GO" id="GO:0005886">
    <property type="term" value="C:plasma membrane"/>
    <property type="evidence" value="ECO:0007669"/>
    <property type="project" value="TreeGrafter"/>
</dbReference>
<dbReference type="InterPro" id="IPR036412">
    <property type="entry name" value="HAD-like_sf"/>
</dbReference>
<feature type="coiled-coil region" evidence="1">
    <location>
        <begin position="127"/>
        <end position="161"/>
    </location>
</feature>
<dbReference type="GO" id="GO:0005524">
    <property type="term" value="F:ATP binding"/>
    <property type="evidence" value="ECO:0007669"/>
    <property type="project" value="InterPro"/>
</dbReference>
<dbReference type="AlphaFoldDB" id="A0AAD8M0L7"/>
<dbReference type="Gene3D" id="3.40.50.1000">
    <property type="entry name" value="HAD superfamily/HAD-like"/>
    <property type="match status" value="1"/>
</dbReference>
<evidence type="ECO:0000313" key="2">
    <source>
        <dbReference type="EMBL" id="KAK1356251.1"/>
    </source>
</evidence>
<reference evidence="2" key="2">
    <citation type="submission" date="2023-05" db="EMBL/GenBank/DDBJ databases">
        <authorList>
            <person name="Schelkunov M.I."/>
        </authorList>
    </citation>
    <scope>NUCLEOTIDE SEQUENCE</scope>
    <source>
        <strain evidence="2">Hsosn_3</strain>
        <tissue evidence="2">Leaf</tissue>
    </source>
</reference>
<dbReference type="SUPFAM" id="SSF56784">
    <property type="entry name" value="HAD-like"/>
    <property type="match status" value="1"/>
</dbReference>
<keyword evidence="3" id="KW-1185">Reference proteome</keyword>
<dbReference type="NCBIfam" id="TIGR01494">
    <property type="entry name" value="ATPase_P-type"/>
    <property type="match status" value="1"/>
</dbReference>
<reference evidence="2" key="1">
    <citation type="submission" date="2023-02" db="EMBL/GenBank/DDBJ databases">
        <title>Genome of toxic invasive species Heracleum sosnowskyi carries increased number of genes despite the absence of recent whole-genome duplications.</title>
        <authorList>
            <person name="Schelkunov M."/>
            <person name="Shtratnikova V."/>
            <person name="Makarenko M."/>
            <person name="Klepikova A."/>
            <person name="Omelchenko D."/>
            <person name="Novikova G."/>
            <person name="Obukhova E."/>
            <person name="Bogdanov V."/>
            <person name="Penin A."/>
            <person name="Logacheva M."/>
        </authorList>
    </citation>
    <scope>NUCLEOTIDE SEQUENCE</scope>
    <source>
        <strain evidence="2">Hsosn_3</strain>
        <tissue evidence="2">Leaf</tissue>
    </source>
</reference>